<evidence type="ECO:0000313" key="6">
    <source>
        <dbReference type="EMBL" id="SKB79268.1"/>
    </source>
</evidence>
<keyword evidence="2 6" id="KW-0238">DNA-binding</keyword>
<feature type="domain" description="IclR-ED" evidence="5">
    <location>
        <begin position="82"/>
        <end position="241"/>
    </location>
</feature>
<dbReference type="InterPro" id="IPR036390">
    <property type="entry name" value="WH_DNA-bd_sf"/>
</dbReference>
<dbReference type="GO" id="GO:0045892">
    <property type="term" value="P:negative regulation of DNA-templated transcription"/>
    <property type="evidence" value="ECO:0007669"/>
    <property type="project" value="TreeGrafter"/>
</dbReference>
<keyword evidence="7" id="KW-1185">Reference proteome</keyword>
<dbReference type="Proteomes" id="UP000189818">
    <property type="component" value="Unassembled WGS sequence"/>
</dbReference>
<dbReference type="PANTHER" id="PTHR30136">
    <property type="entry name" value="HELIX-TURN-HELIX TRANSCRIPTIONAL REGULATOR, ICLR FAMILY"/>
    <property type="match status" value="1"/>
</dbReference>
<reference evidence="7" key="1">
    <citation type="submission" date="2017-02" db="EMBL/GenBank/DDBJ databases">
        <authorList>
            <person name="Varghese N."/>
            <person name="Submissions S."/>
        </authorList>
    </citation>
    <scope>NUCLEOTIDE SEQUENCE [LARGE SCALE GENOMIC DNA]</scope>
    <source>
        <strain evidence="7">UM2</strain>
    </source>
</reference>
<dbReference type="EMBL" id="FUYM01000006">
    <property type="protein sequence ID" value="SKB79268.1"/>
    <property type="molecule type" value="Genomic_DNA"/>
</dbReference>
<keyword evidence="3" id="KW-0804">Transcription</keyword>
<dbReference type="AlphaFoldDB" id="A0A1T5E5J2"/>
<organism evidence="6 7">
    <name type="scientific">Rhizorhabdus histidinilytica</name>
    <dbReference type="NCBI Taxonomy" id="439228"/>
    <lineage>
        <taxon>Bacteria</taxon>
        <taxon>Pseudomonadati</taxon>
        <taxon>Pseudomonadota</taxon>
        <taxon>Alphaproteobacteria</taxon>
        <taxon>Sphingomonadales</taxon>
        <taxon>Sphingomonadaceae</taxon>
        <taxon>Rhizorhabdus</taxon>
    </lineage>
</organism>
<dbReference type="InterPro" id="IPR005471">
    <property type="entry name" value="Tscrpt_reg_IclR_N"/>
</dbReference>
<dbReference type="SUPFAM" id="SSF46785">
    <property type="entry name" value="Winged helix' DNA-binding domain"/>
    <property type="match status" value="1"/>
</dbReference>
<feature type="domain" description="HTH iclR-type" evidence="4">
    <location>
        <begin position="20"/>
        <end position="81"/>
    </location>
</feature>
<evidence type="ECO:0000313" key="7">
    <source>
        <dbReference type="Proteomes" id="UP000189818"/>
    </source>
</evidence>
<dbReference type="InterPro" id="IPR050707">
    <property type="entry name" value="HTH_MetabolicPath_Reg"/>
</dbReference>
<gene>
    <name evidence="6" type="ORF">SAMN06295920_106210</name>
</gene>
<dbReference type="SUPFAM" id="SSF55781">
    <property type="entry name" value="GAF domain-like"/>
    <property type="match status" value="1"/>
</dbReference>
<dbReference type="PROSITE" id="PS51078">
    <property type="entry name" value="ICLR_ED"/>
    <property type="match status" value="1"/>
</dbReference>
<dbReference type="GO" id="GO:0003700">
    <property type="term" value="F:DNA-binding transcription factor activity"/>
    <property type="evidence" value="ECO:0007669"/>
    <property type="project" value="TreeGrafter"/>
</dbReference>
<dbReference type="SMART" id="SM00346">
    <property type="entry name" value="HTH_ICLR"/>
    <property type="match status" value="1"/>
</dbReference>
<proteinExistence type="predicted"/>
<name>A0A1T5E5J2_9SPHN</name>
<keyword evidence="1" id="KW-0805">Transcription regulation</keyword>
<dbReference type="Gene3D" id="3.30.450.40">
    <property type="match status" value="2"/>
</dbReference>
<dbReference type="GO" id="GO:0003677">
    <property type="term" value="F:DNA binding"/>
    <property type="evidence" value="ECO:0007669"/>
    <property type="project" value="UniProtKB-KW"/>
</dbReference>
<sequence>MAGKGREPDRDATKAAPAALQTLDRGLLLLDLLARHPDGMSIAQLAGQLGIHRAIAYRLAATLEQRAMVSRGPDGQLRLGVGVLTLARAFQPQLRAAAHPLLQSLANDTECTAFLSVAEGGEGVAILVCEPRDSVMGIAYRVGSRHPLDRGAAGIAILSGREPAPGESEAVLRARRDGYSLTYGQLQKGAVGLASPIRASAGGPMRFEASVGVVALIELDADRIAPAVTACATAIARALGG</sequence>
<dbReference type="Pfam" id="PF09339">
    <property type="entry name" value="HTH_IclR"/>
    <property type="match status" value="1"/>
</dbReference>
<dbReference type="Gene3D" id="1.10.10.10">
    <property type="entry name" value="Winged helix-like DNA-binding domain superfamily/Winged helix DNA-binding domain"/>
    <property type="match status" value="1"/>
</dbReference>
<accession>A0A1T5E5J2</accession>
<dbReference type="InterPro" id="IPR014757">
    <property type="entry name" value="Tscrpt_reg_IclR_C"/>
</dbReference>
<evidence type="ECO:0000256" key="2">
    <source>
        <dbReference type="ARBA" id="ARBA00023125"/>
    </source>
</evidence>
<protein>
    <submittedName>
        <fullName evidence="6">DNA-binding transcriptional regulator, IclR family</fullName>
    </submittedName>
</protein>
<dbReference type="PANTHER" id="PTHR30136:SF24">
    <property type="entry name" value="HTH-TYPE TRANSCRIPTIONAL REPRESSOR ALLR"/>
    <property type="match status" value="1"/>
</dbReference>
<dbReference type="STRING" id="439228.SAMN06295920_106210"/>
<dbReference type="InterPro" id="IPR029016">
    <property type="entry name" value="GAF-like_dom_sf"/>
</dbReference>
<dbReference type="PROSITE" id="PS51077">
    <property type="entry name" value="HTH_ICLR"/>
    <property type="match status" value="1"/>
</dbReference>
<evidence type="ECO:0000256" key="1">
    <source>
        <dbReference type="ARBA" id="ARBA00023015"/>
    </source>
</evidence>
<evidence type="ECO:0000256" key="3">
    <source>
        <dbReference type="ARBA" id="ARBA00023163"/>
    </source>
</evidence>
<evidence type="ECO:0000259" key="4">
    <source>
        <dbReference type="PROSITE" id="PS51077"/>
    </source>
</evidence>
<dbReference type="InterPro" id="IPR036388">
    <property type="entry name" value="WH-like_DNA-bd_sf"/>
</dbReference>
<evidence type="ECO:0000259" key="5">
    <source>
        <dbReference type="PROSITE" id="PS51078"/>
    </source>
</evidence>